<dbReference type="RefSeq" id="WP_381837604.1">
    <property type="nucleotide sequence ID" value="NZ_JBHTCF010000019.1"/>
</dbReference>
<keyword evidence="1" id="KW-0472">Membrane</keyword>
<dbReference type="EMBL" id="JBHTCF010000019">
    <property type="protein sequence ID" value="MFC7309043.1"/>
    <property type="molecule type" value="Genomic_DNA"/>
</dbReference>
<proteinExistence type="predicted"/>
<comment type="caution">
    <text evidence="2">The sequence shown here is derived from an EMBL/GenBank/DDBJ whole genome shotgun (WGS) entry which is preliminary data.</text>
</comment>
<dbReference type="InterPro" id="IPR029063">
    <property type="entry name" value="SAM-dependent_MTases_sf"/>
</dbReference>
<gene>
    <name evidence="2" type="ORF">ACFQVC_33170</name>
</gene>
<dbReference type="CDD" id="cd02440">
    <property type="entry name" value="AdoMet_MTases"/>
    <property type="match status" value="1"/>
</dbReference>
<evidence type="ECO:0000313" key="3">
    <source>
        <dbReference type="Proteomes" id="UP001596523"/>
    </source>
</evidence>
<keyword evidence="2" id="KW-0489">Methyltransferase</keyword>
<keyword evidence="2" id="KW-0808">Transferase</keyword>
<name>A0ABW2JST7_9ACTN</name>
<sequence>MGPTAEQIAERRSGYQAELAKGLDRFFEPRRTTCPWCESPRLTRRLRTPDVVQSKPGTFTVDQCGECSHSFQNPRLNVDGLDFYYQDFYDGLGEGEAGGCFGSGPNRDRYRTSARALARVARPQRWLDVGTGHGHFPQVAKEVLPQTSFDGLDMTDGVERAAAEGRIDEGHRGLFPELAPGMAGRYDAVSMFHYLEHSTEPRAELAAARTVLRPGGHLMIEVPNPESGFSKLLGKWWIPYMQPQHLHLIPAANLCRELEGLGYTVVAAERKEAHMPVDLMMSLLLFLQHHVPGADRAWGPRPNRLVRRFRKALFALALPFLMGLFALDRLLAPLVRRTGFANAYRVIARRE</sequence>
<protein>
    <submittedName>
        <fullName evidence="2">Class I SAM-dependent methyltransferase</fullName>
        <ecNumber evidence="2">2.1.1.-</ecNumber>
    </submittedName>
</protein>
<keyword evidence="1" id="KW-1133">Transmembrane helix</keyword>
<dbReference type="Gene3D" id="3.40.50.150">
    <property type="entry name" value="Vaccinia Virus protein VP39"/>
    <property type="match status" value="1"/>
</dbReference>
<evidence type="ECO:0000256" key="1">
    <source>
        <dbReference type="SAM" id="Phobius"/>
    </source>
</evidence>
<accession>A0ABW2JST7</accession>
<dbReference type="SUPFAM" id="SSF53335">
    <property type="entry name" value="S-adenosyl-L-methionine-dependent methyltransferases"/>
    <property type="match status" value="1"/>
</dbReference>
<organism evidence="2 3">
    <name type="scientific">Streptomyces monticola</name>
    <dbReference type="NCBI Taxonomy" id="2666263"/>
    <lineage>
        <taxon>Bacteria</taxon>
        <taxon>Bacillati</taxon>
        <taxon>Actinomycetota</taxon>
        <taxon>Actinomycetes</taxon>
        <taxon>Kitasatosporales</taxon>
        <taxon>Streptomycetaceae</taxon>
        <taxon>Streptomyces</taxon>
    </lineage>
</organism>
<feature type="transmembrane region" description="Helical" evidence="1">
    <location>
        <begin position="312"/>
        <end position="332"/>
    </location>
</feature>
<evidence type="ECO:0000313" key="2">
    <source>
        <dbReference type="EMBL" id="MFC7309043.1"/>
    </source>
</evidence>
<dbReference type="EC" id="2.1.1.-" evidence="2"/>
<dbReference type="GO" id="GO:0032259">
    <property type="term" value="P:methylation"/>
    <property type="evidence" value="ECO:0007669"/>
    <property type="project" value="UniProtKB-KW"/>
</dbReference>
<dbReference type="GO" id="GO:0008168">
    <property type="term" value="F:methyltransferase activity"/>
    <property type="evidence" value="ECO:0007669"/>
    <property type="project" value="UniProtKB-KW"/>
</dbReference>
<reference evidence="3" key="1">
    <citation type="journal article" date="2019" name="Int. J. Syst. Evol. Microbiol.">
        <title>The Global Catalogue of Microorganisms (GCM) 10K type strain sequencing project: providing services to taxonomists for standard genome sequencing and annotation.</title>
        <authorList>
            <consortium name="The Broad Institute Genomics Platform"/>
            <consortium name="The Broad Institute Genome Sequencing Center for Infectious Disease"/>
            <person name="Wu L."/>
            <person name="Ma J."/>
        </authorList>
    </citation>
    <scope>NUCLEOTIDE SEQUENCE [LARGE SCALE GENOMIC DNA]</scope>
    <source>
        <strain evidence="3">SYNS20</strain>
    </source>
</reference>
<keyword evidence="1" id="KW-0812">Transmembrane</keyword>
<dbReference type="Proteomes" id="UP001596523">
    <property type="component" value="Unassembled WGS sequence"/>
</dbReference>
<dbReference type="Pfam" id="PF13489">
    <property type="entry name" value="Methyltransf_23"/>
    <property type="match status" value="1"/>
</dbReference>
<keyword evidence="3" id="KW-1185">Reference proteome</keyword>